<name>A0AAN9T106_PSOTE</name>
<feature type="compositionally biased region" description="Pro residues" evidence="1">
    <location>
        <begin position="91"/>
        <end position="107"/>
    </location>
</feature>
<dbReference type="AlphaFoldDB" id="A0AAN9T106"/>
<organism evidence="2 3">
    <name type="scientific">Psophocarpus tetragonolobus</name>
    <name type="common">Winged bean</name>
    <name type="synonym">Dolichos tetragonolobus</name>
    <dbReference type="NCBI Taxonomy" id="3891"/>
    <lineage>
        <taxon>Eukaryota</taxon>
        <taxon>Viridiplantae</taxon>
        <taxon>Streptophyta</taxon>
        <taxon>Embryophyta</taxon>
        <taxon>Tracheophyta</taxon>
        <taxon>Spermatophyta</taxon>
        <taxon>Magnoliopsida</taxon>
        <taxon>eudicotyledons</taxon>
        <taxon>Gunneridae</taxon>
        <taxon>Pentapetalae</taxon>
        <taxon>rosids</taxon>
        <taxon>fabids</taxon>
        <taxon>Fabales</taxon>
        <taxon>Fabaceae</taxon>
        <taxon>Papilionoideae</taxon>
        <taxon>50 kb inversion clade</taxon>
        <taxon>NPAAA clade</taxon>
        <taxon>indigoferoid/millettioid clade</taxon>
        <taxon>Phaseoleae</taxon>
        <taxon>Psophocarpus</taxon>
    </lineage>
</organism>
<feature type="compositionally biased region" description="Basic and acidic residues" evidence="1">
    <location>
        <begin position="1"/>
        <end position="12"/>
    </location>
</feature>
<feature type="region of interest" description="Disordered" evidence="1">
    <location>
        <begin position="1"/>
        <end position="28"/>
    </location>
</feature>
<feature type="compositionally biased region" description="Basic and acidic residues" evidence="1">
    <location>
        <begin position="147"/>
        <end position="160"/>
    </location>
</feature>
<sequence>MGVGKNAKEDVKVVQMKPRPRGEGLGLLSQSAQGESILTDSGTEQLEFIVLFQSISRRQTCAIPTKASHVGETCKHQEEKSGGHSGIAPQPGTPPPPRLAPHNPFFPEPDYDLYPATGFPPISFERSLYDLDDLEEPSDLVYGLNLRRGDVPHNTSKDASHGSASNAARHSADKASADEASGNTADTSDDQIRVRSLKFCVSMLEAAAR</sequence>
<evidence type="ECO:0000313" key="3">
    <source>
        <dbReference type="Proteomes" id="UP001386955"/>
    </source>
</evidence>
<feature type="region of interest" description="Disordered" evidence="1">
    <location>
        <begin position="68"/>
        <end position="112"/>
    </location>
</feature>
<reference evidence="2 3" key="1">
    <citation type="submission" date="2024-01" db="EMBL/GenBank/DDBJ databases">
        <title>The genomes of 5 underutilized Papilionoideae crops provide insights into root nodulation and disease resistanc.</title>
        <authorList>
            <person name="Jiang F."/>
        </authorList>
    </citation>
    <scope>NUCLEOTIDE SEQUENCE [LARGE SCALE GENOMIC DNA]</scope>
    <source>
        <strain evidence="2">DUOXIRENSHENG_FW03</strain>
        <tissue evidence="2">Leaves</tissue>
    </source>
</reference>
<dbReference type="EMBL" id="JAYMYS010000001">
    <property type="protein sequence ID" value="KAK7411683.1"/>
    <property type="molecule type" value="Genomic_DNA"/>
</dbReference>
<comment type="caution">
    <text evidence="2">The sequence shown here is derived from an EMBL/GenBank/DDBJ whole genome shotgun (WGS) entry which is preliminary data.</text>
</comment>
<gene>
    <name evidence="2" type="ORF">VNO78_03119</name>
</gene>
<keyword evidence="3" id="KW-1185">Reference proteome</keyword>
<proteinExistence type="predicted"/>
<accession>A0AAN9T106</accession>
<protein>
    <submittedName>
        <fullName evidence="2">Uncharacterized protein</fullName>
    </submittedName>
</protein>
<evidence type="ECO:0000256" key="1">
    <source>
        <dbReference type="SAM" id="MobiDB-lite"/>
    </source>
</evidence>
<feature type="compositionally biased region" description="Basic and acidic residues" evidence="1">
    <location>
        <begin position="72"/>
        <end position="82"/>
    </location>
</feature>
<feature type="region of interest" description="Disordered" evidence="1">
    <location>
        <begin position="145"/>
        <end position="189"/>
    </location>
</feature>
<evidence type="ECO:0000313" key="2">
    <source>
        <dbReference type="EMBL" id="KAK7411683.1"/>
    </source>
</evidence>
<dbReference type="Proteomes" id="UP001386955">
    <property type="component" value="Unassembled WGS sequence"/>
</dbReference>